<keyword evidence="4" id="KW-0378">Hydrolase</keyword>
<dbReference type="GO" id="GO:0005737">
    <property type="term" value="C:cytoplasm"/>
    <property type="evidence" value="ECO:0007669"/>
    <property type="project" value="InterPro"/>
</dbReference>
<dbReference type="GO" id="GO:0006508">
    <property type="term" value="P:proteolysis"/>
    <property type="evidence" value="ECO:0007669"/>
    <property type="project" value="UniProtKB-KW"/>
</dbReference>
<proteinExistence type="inferred from homology"/>
<comment type="similarity">
    <text evidence="1">Belongs to the peptidase M17 family.</text>
</comment>
<dbReference type="SUPFAM" id="SSF53187">
    <property type="entry name" value="Zn-dependent exopeptidases"/>
    <property type="match status" value="1"/>
</dbReference>
<dbReference type="Gene3D" id="3.40.630.10">
    <property type="entry name" value="Zn peptidases"/>
    <property type="match status" value="1"/>
</dbReference>
<evidence type="ECO:0000256" key="1">
    <source>
        <dbReference type="ARBA" id="ARBA00009528"/>
    </source>
</evidence>
<dbReference type="InterPro" id="IPR011356">
    <property type="entry name" value="Leucine_aapep/pepB"/>
</dbReference>
<organism evidence="7 8">
    <name type="scientific">Rhizophagus clarus</name>
    <dbReference type="NCBI Taxonomy" id="94130"/>
    <lineage>
        <taxon>Eukaryota</taxon>
        <taxon>Fungi</taxon>
        <taxon>Fungi incertae sedis</taxon>
        <taxon>Mucoromycota</taxon>
        <taxon>Glomeromycotina</taxon>
        <taxon>Glomeromycetes</taxon>
        <taxon>Glomerales</taxon>
        <taxon>Glomeraceae</taxon>
        <taxon>Rhizophagus</taxon>
    </lineage>
</organism>
<comment type="caution">
    <text evidence="7">The sequence shown here is derived from an EMBL/GenBank/DDBJ whole genome shotgun (WGS) entry which is preliminary data.</text>
</comment>
<dbReference type="InterPro" id="IPR008283">
    <property type="entry name" value="Peptidase_M17_N"/>
</dbReference>
<dbReference type="Pfam" id="PF00883">
    <property type="entry name" value="Peptidase_M17"/>
    <property type="match status" value="1"/>
</dbReference>
<dbReference type="Pfam" id="PF02789">
    <property type="entry name" value="Peptidase_M17_N"/>
    <property type="match status" value="1"/>
</dbReference>
<dbReference type="AlphaFoldDB" id="A0A2Z6RIF6"/>
<evidence type="ECO:0000256" key="3">
    <source>
        <dbReference type="ARBA" id="ARBA00022670"/>
    </source>
</evidence>
<evidence type="ECO:0000256" key="2">
    <source>
        <dbReference type="ARBA" id="ARBA00022438"/>
    </source>
</evidence>
<dbReference type="CDD" id="cd00433">
    <property type="entry name" value="Peptidase_M17"/>
    <property type="match status" value="1"/>
</dbReference>
<feature type="domain" description="Cytosol aminopeptidase" evidence="5">
    <location>
        <begin position="167"/>
        <end position="514"/>
    </location>
</feature>
<dbReference type="PRINTS" id="PR00481">
    <property type="entry name" value="LAMNOPPTDASE"/>
</dbReference>
<dbReference type="EMBL" id="BEXD01002324">
    <property type="protein sequence ID" value="GBB97844.1"/>
    <property type="molecule type" value="Genomic_DNA"/>
</dbReference>
<dbReference type="PANTHER" id="PTHR11963">
    <property type="entry name" value="LEUCINE AMINOPEPTIDASE-RELATED"/>
    <property type="match status" value="1"/>
</dbReference>
<dbReference type="InterPro" id="IPR000819">
    <property type="entry name" value="Peptidase_M17_C"/>
</dbReference>
<evidence type="ECO:0000313" key="8">
    <source>
        <dbReference type="Proteomes" id="UP000247702"/>
    </source>
</evidence>
<evidence type="ECO:0000313" key="7">
    <source>
        <dbReference type="EMBL" id="GBB97844.1"/>
    </source>
</evidence>
<evidence type="ECO:0000256" key="4">
    <source>
        <dbReference type="ARBA" id="ARBA00022801"/>
    </source>
</evidence>
<dbReference type="GO" id="GO:0030145">
    <property type="term" value="F:manganese ion binding"/>
    <property type="evidence" value="ECO:0007669"/>
    <property type="project" value="InterPro"/>
</dbReference>
<keyword evidence="8" id="KW-1185">Reference proteome</keyword>
<dbReference type="InterPro" id="IPR043472">
    <property type="entry name" value="Macro_dom-like"/>
</dbReference>
<dbReference type="GO" id="GO:0070006">
    <property type="term" value="F:metalloaminopeptidase activity"/>
    <property type="evidence" value="ECO:0007669"/>
    <property type="project" value="InterPro"/>
</dbReference>
<dbReference type="Gene3D" id="3.40.220.10">
    <property type="entry name" value="Leucine Aminopeptidase, subunit E, domain 1"/>
    <property type="match status" value="1"/>
</dbReference>
<accession>A0A2Z6RIF6</accession>
<keyword evidence="3" id="KW-0645">Protease</keyword>
<evidence type="ECO:0000259" key="5">
    <source>
        <dbReference type="Pfam" id="PF00883"/>
    </source>
</evidence>
<dbReference type="STRING" id="94130.A0A2Z6RIF6"/>
<sequence length="582" mass="62894">MSTNFDGLVLGAYKDGSLSESASKEISNNVQQSIKQQLQCAGVEGNLGEVRVLYGIGKEDGLPSKIAVVSLGTKSESLKDSLNKARFAAAAGVRTLRDQGAKNIAIDVMTSEHGASEGATLGLYKPDNLKSIQNQKEPVKISPFGSSSPPSQDFTWETGLIYADAQNFARTLGNSPANYMTPTIFTENVKSFLRDLPKIEIIIRDEEWAKEKKMGSFLSVGRGSDEPSKFLEIHYKGGKEGDKPLALVGKGVTFDSGGISLKPSANMSEMKIDMGGGAAVSAALYGIAKLELPINVVVTVPLCENLPSGNATKPGDIVVAMNGKSIEVNDTDAEGRLILADALYYTSSTFKPHSLIDIATLTGAMMVALGTDKYSGVFSNSDKLWEELFESGKITNDHFWRMPLDDFYKKAMTKSDVADYINYDGSKYGGACTAAIFLKEFVYGLSDEGTVGKNITSIDKENKDNVIEGNIIDKDADEINKIRYAHIDIAGIMDNSEDSCCDVKGATGRPTRSIIEVARRRKPDYLVFFSPGNFFTLISFPAFLQLYISIRRLALFILSFATAKEVPDVIDGVGVGLANFST</sequence>
<dbReference type="PANTHER" id="PTHR11963:SF23">
    <property type="entry name" value="CYTOSOL AMINOPEPTIDASE"/>
    <property type="match status" value="1"/>
</dbReference>
<dbReference type="SUPFAM" id="SSF52949">
    <property type="entry name" value="Macro domain-like"/>
    <property type="match status" value="1"/>
</dbReference>
<gene>
    <name evidence="7" type="ORF">RclHR1_03090002</name>
</gene>
<evidence type="ECO:0008006" key="9">
    <source>
        <dbReference type="Google" id="ProtNLM"/>
    </source>
</evidence>
<keyword evidence="2" id="KW-0031">Aminopeptidase</keyword>
<protein>
    <recommendedName>
        <fullName evidence="9">Cytosol aminopeptidase domain-containing protein</fullName>
    </recommendedName>
</protein>
<dbReference type="Proteomes" id="UP000247702">
    <property type="component" value="Unassembled WGS sequence"/>
</dbReference>
<name>A0A2Z6RIF6_9GLOM</name>
<feature type="domain" description="Peptidase M17 leucyl aminopeptidase N-terminal" evidence="6">
    <location>
        <begin position="9"/>
        <end position="131"/>
    </location>
</feature>
<evidence type="ECO:0000259" key="6">
    <source>
        <dbReference type="Pfam" id="PF02789"/>
    </source>
</evidence>
<reference evidence="7 8" key="1">
    <citation type="submission" date="2017-11" db="EMBL/GenBank/DDBJ databases">
        <title>The genome of Rhizophagus clarus HR1 reveals common genetic basis of auxotrophy among arbuscular mycorrhizal fungi.</title>
        <authorList>
            <person name="Kobayashi Y."/>
        </authorList>
    </citation>
    <scope>NUCLEOTIDE SEQUENCE [LARGE SCALE GENOMIC DNA]</scope>
    <source>
        <strain evidence="7 8">HR1</strain>
    </source>
</reference>